<dbReference type="GO" id="GO:0004047">
    <property type="term" value="F:aminomethyltransferase activity"/>
    <property type="evidence" value="ECO:0007669"/>
    <property type="project" value="UniProtKB-EC"/>
</dbReference>
<keyword evidence="10" id="KW-0489">Methyltransferase</keyword>
<dbReference type="AlphaFoldDB" id="A0A3L7AI34"/>
<dbReference type="GO" id="GO:0008483">
    <property type="term" value="F:transaminase activity"/>
    <property type="evidence" value="ECO:0007669"/>
    <property type="project" value="UniProtKB-KW"/>
</dbReference>
<evidence type="ECO:0000256" key="4">
    <source>
        <dbReference type="ARBA" id="ARBA00022679"/>
    </source>
</evidence>
<feature type="domain" description="Aminomethyltransferase C-terminal" evidence="9">
    <location>
        <begin position="296"/>
        <end position="372"/>
    </location>
</feature>
<accession>A0A3L7AI34</accession>
<dbReference type="SUPFAM" id="SSF101790">
    <property type="entry name" value="Aminomethyltransferase beta-barrel domain"/>
    <property type="match status" value="1"/>
</dbReference>
<name>A0A3L7AI34_9HYPH</name>
<evidence type="ECO:0000256" key="5">
    <source>
        <dbReference type="ARBA" id="ARBA00031395"/>
    </source>
</evidence>
<keyword evidence="11" id="KW-1185">Reference proteome</keyword>
<feature type="binding site" evidence="7">
    <location>
        <position position="210"/>
    </location>
    <ligand>
        <name>substrate</name>
    </ligand>
</feature>
<dbReference type="NCBIfam" id="NF001567">
    <property type="entry name" value="PRK00389.1"/>
    <property type="match status" value="1"/>
</dbReference>
<dbReference type="InterPro" id="IPR013977">
    <property type="entry name" value="GcvT_C"/>
</dbReference>
<dbReference type="Gene3D" id="4.10.1250.10">
    <property type="entry name" value="Aminomethyltransferase fragment"/>
    <property type="match status" value="1"/>
</dbReference>
<evidence type="ECO:0000256" key="6">
    <source>
        <dbReference type="ARBA" id="ARBA00047665"/>
    </source>
</evidence>
<dbReference type="EC" id="2.1.2.10" evidence="2"/>
<dbReference type="NCBIfam" id="NF010093">
    <property type="entry name" value="PRK13579.1"/>
    <property type="match status" value="1"/>
</dbReference>
<dbReference type="OrthoDB" id="9774591at2"/>
<evidence type="ECO:0000256" key="7">
    <source>
        <dbReference type="PIRSR" id="PIRSR006487-1"/>
    </source>
</evidence>
<dbReference type="InterPro" id="IPR006223">
    <property type="entry name" value="GcvT"/>
</dbReference>
<dbReference type="GO" id="GO:0032259">
    <property type="term" value="P:methylation"/>
    <property type="evidence" value="ECO:0007669"/>
    <property type="project" value="UniProtKB-KW"/>
</dbReference>
<dbReference type="InterPro" id="IPR029043">
    <property type="entry name" value="GcvT/YgfZ_C"/>
</dbReference>
<dbReference type="InterPro" id="IPR006222">
    <property type="entry name" value="GCVT_N"/>
</dbReference>
<gene>
    <name evidence="10" type="primary">gcvT</name>
    <name evidence="10" type="ORF">D9R14_07325</name>
</gene>
<organism evidence="10 11">
    <name type="scientific">Xanthobacter tagetidis</name>
    <dbReference type="NCBI Taxonomy" id="60216"/>
    <lineage>
        <taxon>Bacteria</taxon>
        <taxon>Pseudomonadati</taxon>
        <taxon>Pseudomonadota</taxon>
        <taxon>Alphaproteobacteria</taxon>
        <taxon>Hyphomicrobiales</taxon>
        <taxon>Xanthobacteraceae</taxon>
        <taxon>Xanthobacter</taxon>
    </lineage>
</organism>
<protein>
    <recommendedName>
        <fullName evidence="2">aminomethyltransferase</fullName>
        <ecNumber evidence="2">2.1.2.10</ecNumber>
    </recommendedName>
    <alternativeName>
        <fullName evidence="5">Glycine cleavage system T protein</fullName>
    </alternativeName>
</protein>
<evidence type="ECO:0000256" key="3">
    <source>
        <dbReference type="ARBA" id="ARBA00022576"/>
    </source>
</evidence>
<evidence type="ECO:0000313" key="10">
    <source>
        <dbReference type="EMBL" id="RLP80153.1"/>
    </source>
</evidence>
<dbReference type="Gene3D" id="3.30.70.1400">
    <property type="entry name" value="Aminomethyltransferase beta-barrel domains"/>
    <property type="match status" value="1"/>
</dbReference>
<dbReference type="GO" id="GO:0006546">
    <property type="term" value="P:glycine catabolic process"/>
    <property type="evidence" value="ECO:0007669"/>
    <property type="project" value="InterPro"/>
</dbReference>
<dbReference type="Pfam" id="PF01571">
    <property type="entry name" value="GCV_T"/>
    <property type="match status" value="1"/>
</dbReference>
<evidence type="ECO:0000256" key="1">
    <source>
        <dbReference type="ARBA" id="ARBA00008609"/>
    </source>
</evidence>
<comment type="similarity">
    <text evidence="1">Belongs to the GcvT family.</text>
</comment>
<comment type="caution">
    <text evidence="10">The sequence shown here is derived from an EMBL/GenBank/DDBJ whole genome shotgun (WGS) entry which is preliminary data.</text>
</comment>
<keyword evidence="4 10" id="KW-0808">Transferase</keyword>
<dbReference type="GO" id="GO:0005960">
    <property type="term" value="C:glycine cleavage complex"/>
    <property type="evidence" value="ECO:0007669"/>
    <property type="project" value="InterPro"/>
</dbReference>
<dbReference type="Proteomes" id="UP000269692">
    <property type="component" value="Unassembled WGS sequence"/>
</dbReference>
<proteinExistence type="inferred from homology"/>
<dbReference type="InterPro" id="IPR028896">
    <property type="entry name" value="GcvT/YgfZ/DmdA"/>
</dbReference>
<dbReference type="PANTHER" id="PTHR43757:SF2">
    <property type="entry name" value="AMINOMETHYLTRANSFERASE, MITOCHONDRIAL"/>
    <property type="match status" value="1"/>
</dbReference>
<dbReference type="InterPro" id="IPR027266">
    <property type="entry name" value="TrmE/GcvT-like"/>
</dbReference>
<dbReference type="PIRSF" id="PIRSF006487">
    <property type="entry name" value="GcvT"/>
    <property type="match status" value="1"/>
</dbReference>
<comment type="catalytic activity">
    <reaction evidence="6">
        <text>N(6)-[(R)-S(8)-aminomethyldihydrolipoyl]-L-lysyl-[protein] + (6S)-5,6,7,8-tetrahydrofolate = N(6)-[(R)-dihydrolipoyl]-L-lysyl-[protein] + (6R)-5,10-methylene-5,6,7,8-tetrahydrofolate + NH4(+)</text>
        <dbReference type="Rhea" id="RHEA:16945"/>
        <dbReference type="Rhea" id="RHEA-COMP:10475"/>
        <dbReference type="Rhea" id="RHEA-COMP:10492"/>
        <dbReference type="ChEBI" id="CHEBI:15636"/>
        <dbReference type="ChEBI" id="CHEBI:28938"/>
        <dbReference type="ChEBI" id="CHEBI:57453"/>
        <dbReference type="ChEBI" id="CHEBI:83100"/>
        <dbReference type="ChEBI" id="CHEBI:83143"/>
        <dbReference type="EC" id="2.1.2.10"/>
    </reaction>
</comment>
<dbReference type="GO" id="GO:0008168">
    <property type="term" value="F:methyltransferase activity"/>
    <property type="evidence" value="ECO:0007669"/>
    <property type="project" value="UniProtKB-KW"/>
</dbReference>
<dbReference type="Gene3D" id="2.40.30.110">
    <property type="entry name" value="Aminomethyltransferase beta-barrel domains"/>
    <property type="match status" value="1"/>
</dbReference>
<sequence>MAQPDEHAGPLQKTPLYAEHIALGARMVPFAGYEMPVQYADGILSEHNWTRTHAGLFDVSHMGQAILQGRDHAATARALEALIPADILNLAEGRQRYSQLTAEDGGIIDDLMVTRPAGEANDGRLLLVVNAARKEVDFAHIAARLPSSVRLDVVEDRALIALQGPEAAMVMERHCPDALGLGFMEAAVLLVDDFPMQVSRSGYTGEDGFEISVPALEAPLLWARLMAEPEVRAIGLGARDSLRLEAGLCLYGHDINLSTSPIEAALAWSIQKRRRLDGGFPGAVRIQRELTEGTQRTRVGLRIEGRQPAREGAEIAAASAVIGVVTSGGFAPSLNAPIAMGYVPPAYAAPGTALEVLVRGKALPASVVALPFMPTRYHRKS</sequence>
<evidence type="ECO:0000256" key="2">
    <source>
        <dbReference type="ARBA" id="ARBA00012616"/>
    </source>
</evidence>
<dbReference type="PANTHER" id="PTHR43757">
    <property type="entry name" value="AMINOMETHYLTRANSFERASE"/>
    <property type="match status" value="1"/>
</dbReference>
<dbReference type="NCBIfam" id="TIGR00528">
    <property type="entry name" value="gcvT"/>
    <property type="match status" value="1"/>
</dbReference>
<reference evidence="10 11" key="1">
    <citation type="submission" date="2018-10" db="EMBL/GenBank/DDBJ databases">
        <title>Xanthobacter tagetidis genome sequencing and assembly.</title>
        <authorList>
            <person name="Maclea K.S."/>
            <person name="Goen A.E."/>
            <person name="Fatima S.A."/>
        </authorList>
    </citation>
    <scope>NUCLEOTIDE SEQUENCE [LARGE SCALE GENOMIC DNA]</scope>
    <source>
        <strain evidence="10 11">ATCC 700314</strain>
    </source>
</reference>
<dbReference type="EMBL" id="RCTF01000004">
    <property type="protein sequence ID" value="RLP80153.1"/>
    <property type="molecule type" value="Genomic_DNA"/>
</dbReference>
<dbReference type="SUPFAM" id="SSF103025">
    <property type="entry name" value="Folate-binding domain"/>
    <property type="match status" value="1"/>
</dbReference>
<evidence type="ECO:0000313" key="11">
    <source>
        <dbReference type="Proteomes" id="UP000269692"/>
    </source>
</evidence>
<keyword evidence="3" id="KW-0032">Aminotransferase</keyword>
<feature type="domain" description="GCVT N-terminal" evidence="8">
    <location>
        <begin position="16"/>
        <end position="272"/>
    </location>
</feature>
<dbReference type="Pfam" id="PF08669">
    <property type="entry name" value="GCV_T_C"/>
    <property type="match status" value="1"/>
</dbReference>
<evidence type="ECO:0000259" key="9">
    <source>
        <dbReference type="Pfam" id="PF08669"/>
    </source>
</evidence>
<dbReference type="RefSeq" id="WP_121622656.1">
    <property type="nucleotide sequence ID" value="NZ_JACIIW010000002.1"/>
</dbReference>
<dbReference type="Gene3D" id="3.30.1360.120">
    <property type="entry name" value="Probable tRNA modification gtpase trme, domain 1"/>
    <property type="match status" value="1"/>
</dbReference>
<evidence type="ECO:0000259" key="8">
    <source>
        <dbReference type="Pfam" id="PF01571"/>
    </source>
</evidence>